<sequence length="389" mass="41876">MDTVPQNWKREDLMPFADELLGDRVAAELVAAVAAVVDDPALPALRVAAADLAGRPLRERSDLLRDALLHDLPTGYAAFAATVRAALHGGLPFGGWLIWPVSTAVAARAVEDGGTAAFDDAMALLAELTPRLTSEFAVRVLLDRDLDRALAIVGTWTASPDEHVRRLASEGTRPFLPWARRVPGILADPRATIPVLDALYGDESEYVRRSVANHLNDLSRHHPELVVETATRWLAAPGPDTARLVRHALRTLVKQGDTGALALLGFGTATALEVSALVLAASDIPFGGTVRFSATITNTAAVPARIAVDYVVHHRKADGSLRGKTFKLTTATLAPGESRVVSRDHSFREVTTRRYHPGGHAIELQLNGVRTGRTEFTLLPGSDPRTRRS</sequence>
<evidence type="ECO:0000313" key="2">
    <source>
        <dbReference type="Proteomes" id="UP001059617"/>
    </source>
</evidence>
<name>A0ABY5VPE7_9ACTN</name>
<dbReference type="InterPro" id="IPR016024">
    <property type="entry name" value="ARM-type_fold"/>
</dbReference>
<reference evidence="1" key="2">
    <citation type="submission" date="2022-09" db="EMBL/GenBank/DDBJ databases">
        <title>Biosynthetic gene clusters of Dactylosporangioum fulvum.</title>
        <authorList>
            <person name="Caradec T."/>
        </authorList>
    </citation>
    <scope>NUCLEOTIDE SEQUENCE</scope>
    <source>
        <strain evidence="1">NRRL B-16292</strain>
    </source>
</reference>
<dbReference type="EMBL" id="CP073720">
    <property type="protein sequence ID" value="UWP78661.1"/>
    <property type="molecule type" value="Genomic_DNA"/>
</dbReference>
<dbReference type="Pfam" id="PF08713">
    <property type="entry name" value="DNA_alkylation"/>
    <property type="match status" value="1"/>
</dbReference>
<reference evidence="1" key="1">
    <citation type="submission" date="2021-04" db="EMBL/GenBank/DDBJ databases">
        <authorList>
            <person name="Hartkoorn R.C."/>
            <person name="Beaudoing E."/>
            <person name="Hot D."/>
        </authorList>
    </citation>
    <scope>NUCLEOTIDE SEQUENCE</scope>
    <source>
        <strain evidence="1">NRRL B-16292</strain>
    </source>
</reference>
<proteinExistence type="predicted"/>
<gene>
    <name evidence="1" type="ORF">Dfulv_26145</name>
</gene>
<organism evidence="1 2">
    <name type="scientific">Dactylosporangium fulvum</name>
    <dbReference type="NCBI Taxonomy" id="53359"/>
    <lineage>
        <taxon>Bacteria</taxon>
        <taxon>Bacillati</taxon>
        <taxon>Actinomycetota</taxon>
        <taxon>Actinomycetes</taxon>
        <taxon>Micromonosporales</taxon>
        <taxon>Micromonosporaceae</taxon>
        <taxon>Dactylosporangium</taxon>
    </lineage>
</organism>
<keyword evidence="2" id="KW-1185">Reference proteome</keyword>
<accession>A0ABY5VPE7</accession>
<dbReference type="InterPro" id="IPR014825">
    <property type="entry name" value="DNA_alkylation"/>
</dbReference>
<protein>
    <submittedName>
        <fullName evidence="1">DNA alkylation repair protein</fullName>
    </submittedName>
</protein>
<dbReference type="Proteomes" id="UP001059617">
    <property type="component" value="Chromosome"/>
</dbReference>
<evidence type="ECO:0000313" key="1">
    <source>
        <dbReference type="EMBL" id="UWP78661.1"/>
    </source>
</evidence>
<dbReference type="SUPFAM" id="SSF48371">
    <property type="entry name" value="ARM repeat"/>
    <property type="match status" value="1"/>
</dbReference>
<dbReference type="Gene3D" id="1.25.40.290">
    <property type="entry name" value="ARM repeat domains"/>
    <property type="match status" value="1"/>
</dbReference>
<dbReference type="RefSeq" id="WP_259855965.1">
    <property type="nucleotide sequence ID" value="NZ_BAAAST010000041.1"/>
</dbReference>